<feature type="domain" description="Teneurin-like YD-shell" evidence="4">
    <location>
        <begin position="682"/>
        <end position="830"/>
    </location>
</feature>
<evidence type="ECO:0000259" key="3">
    <source>
        <dbReference type="Pfam" id="PF20148"/>
    </source>
</evidence>
<dbReference type="InterPro" id="IPR006530">
    <property type="entry name" value="YD"/>
</dbReference>
<dbReference type="NCBIfam" id="TIGR01643">
    <property type="entry name" value="YD_repeat_2x"/>
    <property type="match status" value="6"/>
</dbReference>
<sequence length="1365" mass="153520">MYEAARLYDPIEHTQAAMGFILGAIVGAVFIAVASAALVIFGCGFFLGLFMGFLIGKIGLGILEVGEAEGRKHTVVTGKITEGSHNVFTNSRKAAIVERSTATCEKHPPVTRVAEGSTNIFINSKAAARKGDRTQCDAKISDGSDNVFLGGGAKAYLPITPEVPDSWRISTGWLFMAAGFLGGLGAALSKMSISTWRCVLKFSAGYFAGFVATNAAISYAAGLFGFPVDVTDGRKVLLPDDETDFVLPGRLPIVCQRFYSSALERQGMLGGGWRMPWELTLQETENGLIYTDRQGREHHSQPLNLGQQWYDPAEKLYLSRLDDGFYVAHTPEMDFYLFGRPDGNGVMRLSRMEDSQQQAIRFEWQHGKLQRMGDDAGHLLLMHYTEVNGQARLSGIEELQGGRGGWLVRYDYDDNGYLASVTDRGGATVRRFAYTDGRMTEHVNATGFVCRYRYAEVNGTQRVVEHSTSRGAAWRFDYAPEGGHTVVTDTRGRARHWYYTSQGNVTRYVDTDGGEYHYEYNGNNWPVAVKGPDGAETRMEYDVLSRPVKVTDTLGRETALEWYGNASLLSRVRLDDGREWRTEYDAHYRVVKRADPENHITGVEYGADGQPVKVTDARGGVSHPDYSTRGELLAYTDCSGKTTRYGYSVDGWLVHITDALGQTTRITHTATGLPQTVTRPDLKSEHYEWNALNRLTRHVQPSGATERWTYTPEGFTASHTDAEGRQERQEYGEYGELLGLINGNGAAYCFAHDAAGRVREERRPDGTARVYHWQHNQLTGITQRGSLGGERHTRYEHDAAGRLTAAISSHSERRYGYNRLDQVTEVVLTPTEAGAAEGVAADRVAFDYDRAGRLTAEQGAQGAIRYRRDALGNPESLTLPDGRKTEWLMYGSGHVQGIRYNGRLVSDITRDGLHREIIRSQGALTQYSGYTRSGQMAWQRIIRGEYAGSGIPSAEESENRKDWRYSADGELIMETGPHGAELYDYDRAGWLRSHAPAQGVQERFHWDKAGNPVNEYETVADNRVRAWGKYRYEYDEWGQVILRGEGHREKTLAWDADGHLLRVISGDRTTHYRYDALGRRTHKVTRTDMQDRVENETHFLWQGTRLLEERTNESRKTYIYGDARSPVPVACAERRAGREEIYHYQTDPSLRIRTVTDETGKVVWDGCWQAWGRMQADLSGPGGFEQNLRLAGQYYDRESGLHYNLFRYYDPDVPGRFLSSDPIGLAGGINLYRYAPNALGWIDPLGLDRFPSWMDTKQGYQRQHIIPYSLREHPIFVESGMSINGASNMMYLPVAEGIDPNPDLGLHKGWTVEHSDYNKMMENELNKLKSIGDQEKWDYRKTQEEIIKLQSETRKGFQSGTYTCA</sequence>
<feature type="transmembrane region" description="Helical" evidence="2">
    <location>
        <begin position="20"/>
        <end position="53"/>
    </location>
</feature>
<feature type="domain" description="Double-stranded DNA deaminase toxin A prePAAR motif" evidence="5">
    <location>
        <begin position="1"/>
        <end position="56"/>
    </location>
</feature>
<dbReference type="InterPro" id="IPR008727">
    <property type="entry name" value="PAAR_motif"/>
</dbReference>
<feature type="transmembrane region" description="Helical" evidence="2">
    <location>
        <begin position="205"/>
        <end position="226"/>
    </location>
</feature>
<evidence type="ECO:0000313" key="7">
    <source>
        <dbReference type="Proteomes" id="UP000277464"/>
    </source>
</evidence>
<dbReference type="InterPro" id="IPR031325">
    <property type="entry name" value="RHS_repeat"/>
</dbReference>
<keyword evidence="2" id="KW-0472">Membrane</keyword>
<keyword evidence="1" id="KW-0677">Repeat</keyword>
<dbReference type="EMBL" id="LR134270">
    <property type="protein sequence ID" value="VED74327.1"/>
    <property type="molecule type" value="Genomic_DNA"/>
</dbReference>
<gene>
    <name evidence="6" type="primary">wapA_1</name>
    <name evidence="6" type="ORF">NCTC8196_00992</name>
</gene>
<proteinExistence type="predicted"/>
<dbReference type="SUPFAM" id="SSF82171">
    <property type="entry name" value="DPP6 N-terminal domain-like"/>
    <property type="match status" value="1"/>
</dbReference>
<evidence type="ECO:0000256" key="2">
    <source>
        <dbReference type="SAM" id="Phobius"/>
    </source>
</evidence>
<dbReference type="Proteomes" id="UP000277464">
    <property type="component" value="Chromosome"/>
</dbReference>
<dbReference type="Pfam" id="PF25799">
    <property type="entry name" value="prePAAR_I"/>
    <property type="match status" value="1"/>
</dbReference>
<dbReference type="PANTHER" id="PTHR32305:SF15">
    <property type="entry name" value="PROTEIN RHSA-RELATED"/>
    <property type="match status" value="1"/>
</dbReference>
<evidence type="ECO:0000259" key="4">
    <source>
        <dbReference type="Pfam" id="PF25023"/>
    </source>
</evidence>
<dbReference type="InterPro" id="IPR022385">
    <property type="entry name" value="Rhs_assc_core"/>
</dbReference>
<dbReference type="Gene3D" id="2.60.200.60">
    <property type="match status" value="1"/>
</dbReference>
<evidence type="ECO:0000256" key="1">
    <source>
        <dbReference type="ARBA" id="ARBA00022737"/>
    </source>
</evidence>
<dbReference type="InterPro" id="IPR032871">
    <property type="entry name" value="AHH_dom_containing"/>
</dbReference>
<dbReference type="NCBIfam" id="TIGR03696">
    <property type="entry name" value="Rhs_assc_core"/>
    <property type="match status" value="1"/>
</dbReference>
<keyword evidence="2" id="KW-0812">Transmembrane</keyword>
<evidence type="ECO:0000259" key="5">
    <source>
        <dbReference type="Pfam" id="PF25799"/>
    </source>
</evidence>
<dbReference type="Pfam" id="PF14412">
    <property type="entry name" value="AHH"/>
    <property type="match status" value="1"/>
</dbReference>
<feature type="domain" description="DUF6531" evidence="3">
    <location>
        <begin position="227"/>
        <end position="298"/>
    </location>
</feature>
<evidence type="ECO:0000313" key="6">
    <source>
        <dbReference type="EMBL" id="VED74327.1"/>
    </source>
</evidence>
<keyword evidence="2" id="KW-1133">Transmembrane helix</keyword>
<dbReference type="PANTHER" id="PTHR32305">
    <property type="match status" value="1"/>
</dbReference>
<dbReference type="InterPro" id="IPR056823">
    <property type="entry name" value="TEN-like_YD-shell"/>
</dbReference>
<dbReference type="InterPro" id="IPR045351">
    <property type="entry name" value="DUF6531"/>
</dbReference>
<dbReference type="RefSeq" id="WP_105287585.1">
    <property type="nucleotide sequence ID" value="NZ_JAACNP010000022.1"/>
</dbReference>
<dbReference type="CDD" id="cd14742">
    <property type="entry name" value="PAAR_RHS"/>
    <property type="match status" value="1"/>
</dbReference>
<dbReference type="Pfam" id="PF25023">
    <property type="entry name" value="TEN_YD-shell"/>
    <property type="match status" value="2"/>
</dbReference>
<dbReference type="Gene3D" id="2.180.10.10">
    <property type="entry name" value="RHS repeat-associated core"/>
    <property type="match status" value="2"/>
</dbReference>
<dbReference type="Pfam" id="PF05488">
    <property type="entry name" value="PAAR_motif"/>
    <property type="match status" value="1"/>
</dbReference>
<name>A0A7Z8ZLX0_9ESCH</name>
<organism evidence="6 7">
    <name type="scientific">Escherichia marmotae</name>
    <dbReference type="NCBI Taxonomy" id="1499973"/>
    <lineage>
        <taxon>Bacteria</taxon>
        <taxon>Pseudomonadati</taxon>
        <taxon>Pseudomonadota</taxon>
        <taxon>Gammaproteobacteria</taxon>
        <taxon>Enterobacterales</taxon>
        <taxon>Enterobacteriaceae</taxon>
        <taxon>Escherichia</taxon>
    </lineage>
</organism>
<protein>
    <submittedName>
        <fullName evidence="6">Rhs core protein</fullName>
    </submittedName>
</protein>
<dbReference type="InterPro" id="IPR057925">
    <property type="entry name" value="prePAAR_DddA"/>
</dbReference>
<feature type="domain" description="Teneurin-like YD-shell" evidence="4">
    <location>
        <begin position="955"/>
        <end position="1221"/>
    </location>
</feature>
<reference evidence="6 7" key="1">
    <citation type="submission" date="2018-12" db="EMBL/GenBank/DDBJ databases">
        <authorList>
            <consortium name="Pathogen Informatics"/>
        </authorList>
    </citation>
    <scope>NUCLEOTIDE SEQUENCE [LARGE SCALE GENOMIC DNA]</scope>
    <source>
        <strain evidence="6 7">NCTC8196</strain>
    </source>
</reference>
<dbReference type="Pfam" id="PF05593">
    <property type="entry name" value="RHS_repeat"/>
    <property type="match status" value="3"/>
</dbReference>
<dbReference type="Pfam" id="PF20148">
    <property type="entry name" value="DUF6531"/>
    <property type="match status" value="1"/>
</dbReference>
<feature type="transmembrane region" description="Helical" evidence="2">
    <location>
        <begin position="173"/>
        <end position="193"/>
    </location>
</feature>
<accession>A0A7Z8ZLX0</accession>
<dbReference type="InterPro" id="IPR050708">
    <property type="entry name" value="T6SS_VgrG/RHS"/>
</dbReference>